<evidence type="ECO:0000313" key="3">
    <source>
        <dbReference type="Proteomes" id="UP000824469"/>
    </source>
</evidence>
<organism evidence="2 3">
    <name type="scientific">Taxus chinensis</name>
    <name type="common">Chinese yew</name>
    <name type="synonym">Taxus wallichiana var. chinensis</name>
    <dbReference type="NCBI Taxonomy" id="29808"/>
    <lineage>
        <taxon>Eukaryota</taxon>
        <taxon>Viridiplantae</taxon>
        <taxon>Streptophyta</taxon>
        <taxon>Embryophyta</taxon>
        <taxon>Tracheophyta</taxon>
        <taxon>Spermatophyta</taxon>
        <taxon>Pinopsida</taxon>
        <taxon>Pinidae</taxon>
        <taxon>Conifers II</taxon>
        <taxon>Cupressales</taxon>
        <taxon>Taxaceae</taxon>
        <taxon>Taxus</taxon>
    </lineage>
</organism>
<comment type="caution">
    <text evidence="2">The sequence shown here is derived from an EMBL/GenBank/DDBJ whole genome shotgun (WGS) entry which is preliminary data.</text>
</comment>
<dbReference type="Proteomes" id="UP000824469">
    <property type="component" value="Unassembled WGS sequence"/>
</dbReference>
<gene>
    <name evidence="2" type="ORF">KI387_028182</name>
</gene>
<feature type="region of interest" description="Disordered" evidence="1">
    <location>
        <begin position="92"/>
        <end position="116"/>
    </location>
</feature>
<reference evidence="2 3" key="1">
    <citation type="journal article" date="2021" name="Nat. Plants">
        <title>The Taxus genome provides insights into paclitaxel biosynthesis.</title>
        <authorList>
            <person name="Xiong X."/>
            <person name="Gou J."/>
            <person name="Liao Q."/>
            <person name="Li Y."/>
            <person name="Zhou Q."/>
            <person name="Bi G."/>
            <person name="Li C."/>
            <person name="Du R."/>
            <person name="Wang X."/>
            <person name="Sun T."/>
            <person name="Guo L."/>
            <person name="Liang H."/>
            <person name="Lu P."/>
            <person name="Wu Y."/>
            <person name="Zhang Z."/>
            <person name="Ro D.K."/>
            <person name="Shang Y."/>
            <person name="Huang S."/>
            <person name="Yan J."/>
        </authorList>
    </citation>
    <scope>NUCLEOTIDE SEQUENCE [LARGE SCALE GENOMIC DNA]</scope>
    <source>
        <strain evidence="2">Ta-2019</strain>
    </source>
</reference>
<dbReference type="AlphaFoldDB" id="A0AA38LAA0"/>
<protein>
    <submittedName>
        <fullName evidence="2">Uncharacterized protein</fullName>
    </submittedName>
</protein>
<evidence type="ECO:0000313" key="2">
    <source>
        <dbReference type="EMBL" id="KAH9313147.1"/>
    </source>
</evidence>
<name>A0AA38LAA0_TAXCH</name>
<feature type="compositionally biased region" description="Basic and acidic residues" evidence="1">
    <location>
        <begin position="105"/>
        <end position="116"/>
    </location>
</feature>
<accession>A0AA38LAA0</accession>
<proteinExistence type="predicted"/>
<keyword evidence="3" id="KW-1185">Reference proteome</keyword>
<sequence length="167" mass="18105">AASVMEEVDDEEVVPCEGDTSGIVVVGVTTVGKEMRRVRIEDASIGREVGTTIGIFTNGIVEVKMGETEVDIFVVETRRDVNVSSIKIMSDDETDEDDTISGIDGRSKKEARRDESISNNGEIFKDKLSEDGGISEFNEVGGSSDSVDVFVDGLVLEEYSSIEMKLI</sequence>
<evidence type="ECO:0000256" key="1">
    <source>
        <dbReference type="SAM" id="MobiDB-lite"/>
    </source>
</evidence>
<feature type="non-terminal residue" evidence="2">
    <location>
        <position position="1"/>
    </location>
</feature>
<dbReference type="EMBL" id="JAHRHJ020000006">
    <property type="protein sequence ID" value="KAH9313147.1"/>
    <property type="molecule type" value="Genomic_DNA"/>
</dbReference>
<feature type="non-terminal residue" evidence="2">
    <location>
        <position position="167"/>
    </location>
</feature>